<evidence type="ECO:0000313" key="2">
    <source>
        <dbReference type="EMBL" id="MBB5225049.1"/>
    </source>
</evidence>
<dbReference type="AlphaFoldDB" id="A0A7W8LL49"/>
<evidence type="ECO:0000313" key="3">
    <source>
        <dbReference type="Proteomes" id="UP000518887"/>
    </source>
</evidence>
<dbReference type="InterPro" id="IPR017792">
    <property type="entry name" value="UAAP1"/>
</dbReference>
<dbReference type="PANTHER" id="PTHR31527:SF0">
    <property type="entry name" value="RE64534P"/>
    <property type="match status" value="1"/>
</dbReference>
<evidence type="ECO:0000259" key="1">
    <source>
        <dbReference type="Pfam" id="PF09347"/>
    </source>
</evidence>
<dbReference type="EMBL" id="JACHFQ010000001">
    <property type="protein sequence ID" value="MBB5225049.1"/>
    <property type="molecule type" value="Genomic_DNA"/>
</dbReference>
<gene>
    <name evidence="2" type="ORF">HNP76_000389</name>
</gene>
<dbReference type="RefSeq" id="WP_184656918.1">
    <property type="nucleotide sequence ID" value="NZ_CP031518.1"/>
</dbReference>
<feature type="domain" description="DUF1989" evidence="1">
    <location>
        <begin position="8"/>
        <end position="178"/>
    </location>
</feature>
<dbReference type="Proteomes" id="UP000518887">
    <property type="component" value="Unassembled WGS sequence"/>
</dbReference>
<comment type="caution">
    <text evidence="2">The sequence shown here is derived from an EMBL/GenBank/DDBJ whole genome shotgun (WGS) entry which is preliminary data.</text>
</comment>
<name>A0A7W8LL49_9SPIR</name>
<dbReference type="PANTHER" id="PTHR31527">
    <property type="entry name" value="RE64534P"/>
    <property type="match status" value="1"/>
</dbReference>
<dbReference type="NCBIfam" id="TIGR03425">
    <property type="entry name" value="urea_degr_2"/>
    <property type="match status" value="1"/>
</dbReference>
<proteinExistence type="predicted"/>
<dbReference type="InterPro" id="IPR018959">
    <property type="entry name" value="DUF1989"/>
</dbReference>
<reference evidence="2 3" key="1">
    <citation type="submission" date="2020-08" db="EMBL/GenBank/DDBJ databases">
        <title>Genomic Encyclopedia of Type Strains, Phase IV (KMG-IV): sequencing the most valuable type-strain genomes for metagenomic binning, comparative biology and taxonomic classification.</title>
        <authorList>
            <person name="Goeker M."/>
        </authorList>
    </citation>
    <scope>NUCLEOTIDE SEQUENCE [LARGE SCALE GENOMIC DNA]</scope>
    <source>
        <strain evidence="2 3">DSM 103462</strain>
    </source>
</reference>
<sequence length="239" mass="26956">METIWSKTLMPGDRWSGSIGKGKIIRFTAMGDGANLAMLMYNFYNLSEHYNAPDTMKAQHTFFLTKGHAIISDMGRALASIVDDTCGWHDSITGYTTREQTDAKYGKTTYQEQGNSYLKSGQQNFINELTKNGMSKRDLMPPVNFFSKIDADEKGNMIFCPDNCKKEMTVAIRTEMDVYIVLSNTPNPMDPSTTYPSVPIQIDISNANPVDSTDFCVCSSKYTRRAFENTWEYNLLLGK</sequence>
<keyword evidence="3" id="KW-1185">Reference proteome</keyword>
<protein>
    <recommendedName>
        <fullName evidence="1">DUF1989 domain-containing protein</fullName>
    </recommendedName>
</protein>
<dbReference type="Pfam" id="PF09347">
    <property type="entry name" value="DUF1989"/>
    <property type="match status" value="1"/>
</dbReference>
<organism evidence="2 3">
    <name type="scientific">Treponema ruminis</name>
    <dbReference type="NCBI Taxonomy" id="744515"/>
    <lineage>
        <taxon>Bacteria</taxon>
        <taxon>Pseudomonadati</taxon>
        <taxon>Spirochaetota</taxon>
        <taxon>Spirochaetia</taxon>
        <taxon>Spirochaetales</taxon>
        <taxon>Treponemataceae</taxon>
        <taxon>Treponema</taxon>
    </lineage>
</organism>
<accession>A0A7W8LL49</accession>